<dbReference type="PANTHER" id="PTHR44252:SF3">
    <property type="entry name" value="D-ERYTHRULOSE REDUCTASE-RELATED"/>
    <property type="match status" value="1"/>
</dbReference>
<evidence type="ECO:0000256" key="3">
    <source>
        <dbReference type="ARBA" id="ARBA00022857"/>
    </source>
</evidence>
<feature type="domain" description="Ketoreductase" evidence="4">
    <location>
        <begin position="14"/>
        <end position="190"/>
    </location>
</feature>
<dbReference type="SUPFAM" id="SSF51735">
    <property type="entry name" value="NAD(P)-binding Rossmann-fold domains"/>
    <property type="match status" value="1"/>
</dbReference>
<keyword evidence="6" id="KW-1185">Reference proteome</keyword>
<dbReference type="Gene3D" id="3.40.50.720">
    <property type="entry name" value="NAD(P)-binding Rossmann-like Domain"/>
    <property type="match status" value="1"/>
</dbReference>
<dbReference type="CDD" id="cd05233">
    <property type="entry name" value="SDR_c"/>
    <property type="match status" value="1"/>
</dbReference>
<dbReference type="InterPro" id="IPR057326">
    <property type="entry name" value="KR_dom"/>
</dbReference>
<reference evidence="5 6" key="1">
    <citation type="submission" date="2020-02" db="EMBL/GenBank/DDBJ databases">
        <authorList>
            <person name="Kim H.M."/>
            <person name="Jeon C.O."/>
        </authorList>
    </citation>
    <scope>NUCLEOTIDE SEQUENCE [LARGE SCALE GENOMIC DNA]</scope>
    <source>
        <strain evidence="5 6">PeD5</strain>
    </source>
</reference>
<dbReference type="InterPro" id="IPR036291">
    <property type="entry name" value="NAD(P)-bd_dom_sf"/>
</dbReference>
<reference evidence="5 6" key="2">
    <citation type="submission" date="2020-03" db="EMBL/GenBank/DDBJ databases">
        <title>Roseomonas stagni sp. nov., isolated from pond water in Japan.</title>
        <authorList>
            <person name="Furuhata K."/>
            <person name="Miyamoto H."/>
            <person name="Goto K."/>
        </authorList>
    </citation>
    <scope>NUCLEOTIDE SEQUENCE [LARGE SCALE GENOMIC DNA]</scope>
    <source>
        <strain evidence="5 6">PeD5</strain>
    </source>
</reference>
<comment type="subunit">
    <text evidence="2">Homotetramer.</text>
</comment>
<dbReference type="EMBL" id="JAAIKB010000003">
    <property type="protein sequence ID" value="NGM20322.1"/>
    <property type="molecule type" value="Genomic_DNA"/>
</dbReference>
<dbReference type="PANTHER" id="PTHR44252">
    <property type="entry name" value="D-ERYTHRULOSE REDUCTASE"/>
    <property type="match status" value="1"/>
</dbReference>
<comment type="caution">
    <text evidence="5">The sequence shown here is derived from an EMBL/GenBank/DDBJ whole genome shotgun (WGS) entry which is preliminary data.</text>
</comment>
<dbReference type="InterPro" id="IPR002347">
    <property type="entry name" value="SDR_fam"/>
</dbReference>
<dbReference type="GO" id="GO:0006006">
    <property type="term" value="P:glucose metabolic process"/>
    <property type="evidence" value="ECO:0007669"/>
    <property type="project" value="TreeGrafter"/>
</dbReference>
<dbReference type="InterPro" id="IPR051737">
    <property type="entry name" value="L-xylulose/Carbonyl_redctase"/>
</dbReference>
<evidence type="ECO:0000259" key="4">
    <source>
        <dbReference type="SMART" id="SM00822"/>
    </source>
</evidence>
<dbReference type="FunFam" id="3.40.50.720:FF:000084">
    <property type="entry name" value="Short-chain dehydrogenase reductase"/>
    <property type="match status" value="1"/>
</dbReference>
<name>A0A6M1LJL8_9PROT</name>
<evidence type="ECO:0000256" key="1">
    <source>
        <dbReference type="ARBA" id="ARBA00006484"/>
    </source>
</evidence>
<dbReference type="GO" id="GO:0050038">
    <property type="term" value="F:L-xylulose reductase (NADPH) activity"/>
    <property type="evidence" value="ECO:0007669"/>
    <property type="project" value="TreeGrafter"/>
</dbReference>
<sequence>MELPRTPSFRLDGRRALVTGAGRGIGLAAASALAEAGAHVVLAARSAEEIGQAAEAIRAQGGSAEALAMDVSDIDDAGAKIAKAGPFHVLVNNAGTNRPAPFPDVTPGDFDAVMNLNVRAAFFVAQAVAKRMIEAGIPGSIIHVSSQMGHVGGARRSVYCASKWAMEGIARAMAIDLAPHGIRVNTLCPTFIETPMTRPFLQDEGFKASVLQKIKLGRLGQVEDLMGAILFLAGDAAGLMTGSSLLVDGGWTAG</sequence>
<accession>A0A6M1LJL8</accession>
<dbReference type="SMART" id="SM00822">
    <property type="entry name" value="PKS_KR"/>
    <property type="match status" value="1"/>
</dbReference>
<keyword evidence="3" id="KW-0521">NADP</keyword>
<organism evidence="5 6">
    <name type="scientific">Falsiroseomonas algicola</name>
    <dbReference type="NCBI Taxonomy" id="2716930"/>
    <lineage>
        <taxon>Bacteria</taxon>
        <taxon>Pseudomonadati</taxon>
        <taxon>Pseudomonadota</taxon>
        <taxon>Alphaproteobacteria</taxon>
        <taxon>Acetobacterales</taxon>
        <taxon>Roseomonadaceae</taxon>
        <taxon>Falsiroseomonas</taxon>
    </lineage>
</organism>
<dbReference type="PROSITE" id="PS00061">
    <property type="entry name" value="ADH_SHORT"/>
    <property type="match status" value="1"/>
</dbReference>
<dbReference type="RefSeq" id="WP_164694224.1">
    <property type="nucleotide sequence ID" value="NZ_JAAIKB010000003.1"/>
</dbReference>
<dbReference type="PRINTS" id="PR00080">
    <property type="entry name" value="SDRFAMILY"/>
</dbReference>
<dbReference type="GO" id="GO:0004090">
    <property type="term" value="F:carbonyl reductase (NADPH) activity"/>
    <property type="evidence" value="ECO:0007669"/>
    <property type="project" value="TreeGrafter"/>
</dbReference>
<evidence type="ECO:0000256" key="2">
    <source>
        <dbReference type="ARBA" id="ARBA00011881"/>
    </source>
</evidence>
<dbReference type="GO" id="GO:0005997">
    <property type="term" value="P:xylulose metabolic process"/>
    <property type="evidence" value="ECO:0007669"/>
    <property type="project" value="TreeGrafter"/>
</dbReference>
<dbReference type="Pfam" id="PF13561">
    <property type="entry name" value="adh_short_C2"/>
    <property type="match status" value="1"/>
</dbReference>
<gene>
    <name evidence="5" type="ORF">G3576_09875</name>
</gene>
<dbReference type="InterPro" id="IPR020904">
    <property type="entry name" value="Sc_DH/Rdtase_CS"/>
</dbReference>
<dbReference type="AlphaFoldDB" id="A0A6M1LJL8"/>
<evidence type="ECO:0000313" key="6">
    <source>
        <dbReference type="Proteomes" id="UP000475385"/>
    </source>
</evidence>
<proteinExistence type="inferred from homology"/>
<protein>
    <submittedName>
        <fullName evidence="5">SDR family oxidoreductase</fullName>
    </submittedName>
</protein>
<evidence type="ECO:0000313" key="5">
    <source>
        <dbReference type="EMBL" id="NGM20322.1"/>
    </source>
</evidence>
<dbReference type="Proteomes" id="UP000475385">
    <property type="component" value="Unassembled WGS sequence"/>
</dbReference>
<comment type="similarity">
    <text evidence="1">Belongs to the short-chain dehydrogenases/reductases (SDR) family.</text>
</comment>
<dbReference type="PRINTS" id="PR00081">
    <property type="entry name" value="GDHRDH"/>
</dbReference>